<comment type="caution">
    <text evidence="1">The sequence shown here is derived from an EMBL/GenBank/DDBJ whole genome shotgun (WGS) entry which is preliminary data.</text>
</comment>
<sequence length="338" mass="39531">MAKIEDIEEGIRKYFEEVIPKTDDESWQQWVDFRSRTHSDLIELLKQDVRNSVKWRAIFLLLVPELDWSLFYWPANTISEGWSGHLSNFINDLPFDLAKYTARWINEFCRSLQLEHCETPKETIMGMSGFQILMRDPDKYHGALVFYNACILRLLAILPVDSEEAARLFMNFSLRDISVFASQDDSSGYNPFMNLMFDSRVDKKWKLAADAKMREIVLAEKRGKIKPRAKWETAGWWYANLIQSAAAYFSSFHYDDPYDIDVIIGQIKFVLDNGLTNLGHWNKAEYILSVLYSGGAHNWRNRLGRVEAEHKELFRRFSRAIVLDQPFSINDYHKQSAA</sequence>
<reference evidence="2" key="1">
    <citation type="submission" date="2017-09" db="EMBL/GenBank/DDBJ databases">
        <title>Depth-based differentiation of microbial function through sediment-hosted aquifers and enrichment of novel symbionts in the deep terrestrial subsurface.</title>
        <authorList>
            <person name="Probst A.J."/>
            <person name="Ladd B."/>
            <person name="Jarett J.K."/>
            <person name="Geller-Mcgrath D.E."/>
            <person name="Sieber C.M.K."/>
            <person name="Emerson J.B."/>
            <person name="Anantharaman K."/>
            <person name="Thomas B.C."/>
            <person name="Malmstrom R."/>
            <person name="Stieglmeier M."/>
            <person name="Klingl A."/>
            <person name="Woyke T."/>
            <person name="Ryan C.M."/>
            <person name="Banfield J.F."/>
        </authorList>
    </citation>
    <scope>NUCLEOTIDE SEQUENCE [LARGE SCALE GENOMIC DNA]</scope>
</reference>
<name>A0A2M7UKD2_9BACT</name>
<dbReference type="EMBL" id="PFOI01000005">
    <property type="protein sequence ID" value="PIZ71688.1"/>
    <property type="molecule type" value="Genomic_DNA"/>
</dbReference>
<organism evidence="1 2">
    <name type="scientific">Candidatus Portnoybacteria bacterium CG_4_10_14_0_2_um_filter_39_11</name>
    <dbReference type="NCBI Taxonomy" id="1974797"/>
    <lineage>
        <taxon>Bacteria</taxon>
        <taxon>Candidatus Portnoyibacteriota</taxon>
    </lineage>
</organism>
<dbReference type="Proteomes" id="UP000231071">
    <property type="component" value="Unassembled WGS sequence"/>
</dbReference>
<proteinExistence type="predicted"/>
<accession>A0A2M7UKD2</accession>
<evidence type="ECO:0000313" key="1">
    <source>
        <dbReference type="EMBL" id="PIZ71688.1"/>
    </source>
</evidence>
<evidence type="ECO:0000313" key="2">
    <source>
        <dbReference type="Proteomes" id="UP000231071"/>
    </source>
</evidence>
<dbReference type="AlphaFoldDB" id="A0A2M7UKD2"/>
<protein>
    <submittedName>
        <fullName evidence="1">Uncharacterized protein</fullName>
    </submittedName>
</protein>
<gene>
    <name evidence="1" type="ORF">COY09_00265</name>
</gene>